<dbReference type="RefSeq" id="WP_076557034.1">
    <property type="nucleotide sequence ID" value="NZ_FTOC01000002.1"/>
</dbReference>
<dbReference type="Gene3D" id="1.10.490.10">
    <property type="entry name" value="Globins"/>
    <property type="match status" value="1"/>
</dbReference>
<dbReference type="InterPro" id="IPR009050">
    <property type="entry name" value="Globin-like_sf"/>
</dbReference>
<gene>
    <name evidence="6" type="ORF">SAMN05421687_102122</name>
</gene>
<dbReference type="GO" id="GO:0007165">
    <property type="term" value="P:signal transduction"/>
    <property type="evidence" value="ECO:0007669"/>
    <property type="project" value="UniProtKB-KW"/>
</dbReference>
<feature type="compositionally biased region" description="Basic and acidic residues" evidence="4">
    <location>
        <begin position="220"/>
        <end position="235"/>
    </location>
</feature>
<feature type="compositionally biased region" description="Basic and acidic residues" evidence="4">
    <location>
        <begin position="248"/>
        <end position="261"/>
    </location>
</feature>
<organism evidence="6 7">
    <name type="scientific">Salimicrobium flavidum</name>
    <dbReference type="NCBI Taxonomy" id="570947"/>
    <lineage>
        <taxon>Bacteria</taxon>
        <taxon>Bacillati</taxon>
        <taxon>Bacillota</taxon>
        <taxon>Bacilli</taxon>
        <taxon>Bacillales</taxon>
        <taxon>Bacillaceae</taxon>
        <taxon>Salimicrobium</taxon>
    </lineage>
</organism>
<dbReference type="InterPro" id="IPR012292">
    <property type="entry name" value="Globin/Proto"/>
</dbReference>
<dbReference type="PANTHER" id="PTHR32089">
    <property type="entry name" value="METHYL-ACCEPTING CHEMOTAXIS PROTEIN MCPB"/>
    <property type="match status" value="1"/>
</dbReference>
<dbReference type="InterPro" id="IPR044398">
    <property type="entry name" value="Globin-sensor_dom"/>
</dbReference>
<feature type="region of interest" description="Disordered" evidence="4">
    <location>
        <begin position="190"/>
        <end position="261"/>
    </location>
</feature>
<dbReference type="SUPFAM" id="SSF58104">
    <property type="entry name" value="Methyl-accepting chemotaxis protein (MCP) signaling domain"/>
    <property type="match status" value="1"/>
</dbReference>
<accession>A0A1N7ISL3</accession>
<comment type="similarity">
    <text evidence="2">Belongs to the methyl-accepting chemotaxis (MCP) protein family.</text>
</comment>
<dbReference type="EMBL" id="FTOC01000002">
    <property type="protein sequence ID" value="SIS40085.1"/>
    <property type="molecule type" value="Genomic_DNA"/>
</dbReference>
<feature type="compositionally biased region" description="Polar residues" evidence="4">
    <location>
        <begin position="210"/>
        <end position="219"/>
    </location>
</feature>
<sequence>MLQLFGRRKSETANESKEETVLGRIEVEEGSDLEKQLKMIHMTEEDLGVLNSLEPVFEEHVQGVVDQFYANLEKEPSLIDIINEHSSTERLKKTLIRHIQEMFNGVIDGEFIEKRRRIAEMHVHIGLLPKWYMAAFQDMQLSMFSALDQAELSYEYYHKGILAITKMLSLEQQIVLDLFEEGNARKRREAIEEQRERSSRVETTAEELASVTQEASGSTEELKNQSEEILKEAKEGAGISEQVTEQSMKSKEELDEHQKQMKEIKESIRHISVETEELKGFADKIGKIVTIVSGIAEQTNLLSLNASIEAARAGEYGAGFSVVANEVRKLAEQTQSSVSEVSQLIESTNGQVHSVSGRVTEIDAMIGDGVEKIDEINEFMLDIVDAMGKNYRSSTNMETNLKEFTAIIDEINKAVSQVAASSHGLYEMTEDMKNR</sequence>
<dbReference type="CDD" id="cd11386">
    <property type="entry name" value="MCP_signal"/>
    <property type="match status" value="1"/>
</dbReference>
<dbReference type="Pfam" id="PF00015">
    <property type="entry name" value="MCPsignal"/>
    <property type="match status" value="1"/>
</dbReference>
<dbReference type="AlphaFoldDB" id="A0A1N7ISL3"/>
<name>A0A1N7ISL3_9BACI</name>
<protein>
    <submittedName>
        <fullName evidence="6">Heam-based aerotactic trancducer</fullName>
    </submittedName>
</protein>
<dbReference type="GO" id="GO:0020037">
    <property type="term" value="F:heme binding"/>
    <property type="evidence" value="ECO:0007669"/>
    <property type="project" value="InterPro"/>
</dbReference>
<keyword evidence="7" id="KW-1185">Reference proteome</keyword>
<reference evidence="7" key="1">
    <citation type="submission" date="2017-01" db="EMBL/GenBank/DDBJ databases">
        <authorList>
            <person name="Varghese N."/>
            <person name="Submissions S."/>
        </authorList>
    </citation>
    <scope>NUCLEOTIDE SEQUENCE [LARGE SCALE GENOMIC DNA]</scope>
    <source>
        <strain evidence="7">DSM 23127</strain>
    </source>
</reference>
<dbReference type="Pfam" id="PF11563">
    <property type="entry name" value="Protoglobin"/>
    <property type="match status" value="1"/>
</dbReference>
<evidence type="ECO:0000256" key="3">
    <source>
        <dbReference type="PROSITE-ProRule" id="PRU00284"/>
    </source>
</evidence>
<dbReference type="GO" id="GO:0019825">
    <property type="term" value="F:oxygen binding"/>
    <property type="evidence" value="ECO:0007669"/>
    <property type="project" value="InterPro"/>
</dbReference>
<dbReference type="STRING" id="570947.SAMN05421687_102122"/>
<dbReference type="PANTHER" id="PTHR32089:SF118">
    <property type="entry name" value="HEME-BASED AEROTACTIC TRANSDUCER HEMAT"/>
    <property type="match status" value="1"/>
</dbReference>
<evidence type="ECO:0000313" key="7">
    <source>
        <dbReference type="Proteomes" id="UP000187608"/>
    </source>
</evidence>
<dbReference type="PRINTS" id="PR00260">
    <property type="entry name" value="CHEMTRNSDUCR"/>
</dbReference>
<dbReference type="SMART" id="SM00283">
    <property type="entry name" value="MA"/>
    <property type="match status" value="1"/>
</dbReference>
<dbReference type="InterPro" id="IPR039379">
    <property type="entry name" value="Protoglobin_sensor_dom"/>
</dbReference>
<dbReference type="OrthoDB" id="266313at2"/>
<evidence type="ECO:0000256" key="2">
    <source>
        <dbReference type="ARBA" id="ARBA00029447"/>
    </source>
</evidence>
<keyword evidence="1 3" id="KW-0807">Transducer</keyword>
<feature type="domain" description="Methyl-accepting transducer" evidence="5">
    <location>
        <begin position="183"/>
        <end position="419"/>
    </location>
</feature>
<evidence type="ECO:0000256" key="4">
    <source>
        <dbReference type="SAM" id="MobiDB-lite"/>
    </source>
</evidence>
<evidence type="ECO:0000313" key="6">
    <source>
        <dbReference type="EMBL" id="SIS40085.1"/>
    </source>
</evidence>
<dbReference type="InterPro" id="IPR004090">
    <property type="entry name" value="Chemotax_Me-accpt_rcpt"/>
</dbReference>
<dbReference type="InterPro" id="IPR004089">
    <property type="entry name" value="MCPsignal_dom"/>
</dbReference>
<dbReference type="Gene3D" id="1.10.287.950">
    <property type="entry name" value="Methyl-accepting chemotaxis protein"/>
    <property type="match status" value="1"/>
</dbReference>
<proteinExistence type="inferred from homology"/>
<dbReference type="Proteomes" id="UP000187608">
    <property type="component" value="Unassembled WGS sequence"/>
</dbReference>
<dbReference type="GO" id="GO:0004888">
    <property type="term" value="F:transmembrane signaling receptor activity"/>
    <property type="evidence" value="ECO:0007669"/>
    <property type="project" value="InterPro"/>
</dbReference>
<dbReference type="PROSITE" id="PS50111">
    <property type="entry name" value="CHEMOTAXIS_TRANSDUC_2"/>
    <property type="match status" value="1"/>
</dbReference>
<dbReference type="GO" id="GO:0006935">
    <property type="term" value="P:chemotaxis"/>
    <property type="evidence" value="ECO:0007669"/>
    <property type="project" value="InterPro"/>
</dbReference>
<dbReference type="CDD" id="cd01068">
    <property type="entry name" value="globin_sensor"/>
    <property type="match status" value="1"/>
</dbReference>
<evidence type="ECO:0000256" key="1">
    <source>
        <dbReference type="ARBA" id="ARBA00023224"/>
    </source>
</evidence>
<evidence type="ECO:0000259" key="5">
    <source>
        <dbReference type="PROSITE" id="PS50111"/>
    </source>
</evidence>
<dbReference type="SUPFAM" id="SSF46458">
    <property type="entry name" value="Globin-like"/>
    <property type="match status" value="1"/>
</dbReference>
<feature type="compositionally biased region" description="Basic and acidic residues" evidence="4">
    <location>
        <begin position="190"/>
        <end position="200"/>
    </location>
</feature>
<dbReference type="GO" id="GO:0016020">
    <property type="term" value="C:membrane"/>
    <property type="evidence" value="ECO:0007669"/>
    <property type="project" value="InterPro"/>
</dbReference>